<gene>
    <name evidence="1" type="ORF">Mgrana_03139</name>
</gene>
<dbReference type="EMBL" id="QWLB01000069">
    <property type="protein sequence ID" value="RIH90902.1"/>
    <property type="molecule type" value="Genomic_DNA"/>
</dbReference>
<reference evidence="1 2" key="1">
    <citation type="submission" date="2018-08" db="EMBL/GenBank/DDBJ databases">
        <title>Meiothermus granaticius genome AF-68 sequencing project.</title>
        <authorList>
            <person name="Da Costa M.S."/>
            <person name="Albuquerque L."/>
            <person name="Raposo P."/>
            <person name="Froufe H.J.C."/>
            <person name="Barroso C.S."/>
            <person name="Egas C."/>
        </authorList>
    </citation>
    <scope>NUCLEOTIDE SEQUENCE [LARGE SCALE GENOMIC DNA]</scope>
    <source>
        <strain evidence="1 2">AF-68</strain>
    </source>
</reference>
<protein>
    <recommendedName>
        <fullName evidence="3">Acyl-CoA dehydrogenase</fullName>
    </recommendedName>
</protein>
<dbReference type="Proteomes" id="UP000266178">
    <property type="component" value="Unassembled WGS sequence"/>
</dbReference>
<keyword evidence="2" id="KW-1185">Reference proteome</keyword>
<accession>A0A399F7N2</accession>
<comment type="caution">
    <text evidence="1">The sequence shown here is derived from an EMBL/GenBank/DDBJ whole genome shotgun (WGS) entry which is preliminary data.</text>
</comment>
<name>A0A399F7N2_9DEIN</name>
<evidence type="ECO:0000313" key="2">
    <source>
        <dbReference type="Proteomes" id="UP000266178"/>
    </source>
</evidence>
<dbReference type="RefSeq" id="WP_119358569.1">
    <property type="nucleotide sequence ID" value="NZ_BJXM01000010.1"/>
</dbReference>
<sequence>MDGRSYWQLDPDLRAVLPKAWKTWELYREDLVGAWALAQEAEEGSASSPGEWPRGEPQRKALLEGLSPLIRAPFEGRGWPYLFTATYLLGNPALSYWLSSISGMVFLLGKYAPELSSFRTQIQGGMTWGAAWLGGRAQGYARDEAWRLSGKFSLVPGVGVAQYVWLVAEHGGEAQGLFLLPSHNRRKGPNYRIEARPGTERLYVPYGAAELEMSEAYLLGHAEEGHHYAAEGQAIQQMAQALAWAGWGRQLQQGALQLPEVYASPSPDLRHTLTDWGVRLAGALALGFRAVAAWDRTRQEYPPYEGQHFAQFLALLAKARAQEHTLAIAHSLARTLGGNLLRWPKLAWRIEGVEQALPWETPAHTEAERARELLLQRRVGARFQADFVGRLQMVRRREASLAAEVISKEISQLQASTPAEALWVMPHALRRMADAAAVALLYDLEATGGERYARLGELYARRFLLGESYPTWVMNEPQL</sequence>
<proteinExistence type="predicted"/>
<evidence type="ECO:0008006" key="3">
    <source>
        <dbReference type="Google" id="ProtNLM"/>
    </source>
</evidence>
<organism evidence="1 2">
    <name type="scientific">Meiothermus granaticius NBRC 107808</name>
    <dbReference type="NCBI Taxonomy" id="1227551"/>
    <lineage>
        <taxon>Bacteria</taxon>
        <taxon>Thermotogati</taxon>
        <taxon>Deinococcota</taxon>
        <taxon>Deinococci</taxon>
        <taxon>Thermales</taxon>
        <taxon>Thermaceae</taxon>
        <taxon>Meiothermus</taxon>
    </lineage>
</organism>
<dbReference type="AlphaFoldDB" id="A0A399F7N2"/>
<evidence type="ECO:0000313" key="1">
    <source>
        <dbReference type="EMBL" id="RIH90902.1"/>
    </source>
</evidence>